<dbReference type="EMBL" id="WTYF01000004">
    <property type="protein sequence ID" value="MXO52327.1"/>
    <property type="molecule type" value="Genomic_DNA"/>
</dbReference>
<accession>A0A844Y4J9</accession>
<organism evidence="1 2">
    <name type="scientific">Qipengyuania gaetbuli</name>
    <dbReference type="NCBI Taxonomy" id="266952"/>
    <lineage>
        <taxon>Bacteria</taxon>
        <taxon>Pseudomonadati</taxon>
        <taxon>Pseudomonadota</taxon>
        <taxon>Alphaproteobacteria</taxon>
        <taxon>Sphingomonadales</taxon>
        <taxon>Erythrobacteraceae</taxon>
        <taxon>Qipengyuania</taxon>
    </lineage>
</organism>
<dbReference type="InterPro" id="IPR013433">
    <property type="entry name" value="PHA_gran_rgn"/>
</dbReference>
<evidence type="ECO:0000313" key="2">
    <source>
        <dbReference type="Proteomes" id="UP000444185"/>
    </source>
</evidence>
<comment type="caution">
    <text evidence="1">The sequence shown here is derived from an EMBL/GenBank/DDBJ whole genome shotgun (WGS) entry which is preliminary data.</text>
</comment>
<gene>
    <name evidence="1" type="ORF">GRI42_13520</name>
</gene>
<dbReference type="AlphaFoldDB" id="A0A844Y4J9"/>
<sequence length="102" mass="11229">MRVPIAHELPKEEVRRRLSDHSHEIAEVVPGGMADVAVSWANEDTMNVDVTTMGQTLKSRVLVEDKQVVFEVDIPLALSFVEPMIKGAIKSKGEKLLAPPKA</sequence>
<dbReference type="RefSeq" id="WP_160608980.1">
    <property type="nucleotide sequence ID" value="NZ_WTYF01000004.1"/>
</dbReference>
<name>A0A844Y4J9_9SPHN</name>
<evidence type="ECO:0008006" key="3">
    <source>
        <dbReference type="Google" id="ProtNLM"/>
    </source>
</evidence>
<keyword evidence="2" id="KW-1185">Reference proteome</keyword>
<dbReference type="OrthoDB" id="8853368at2"/>
<proteinExistence type="predicted"/>
<evidence type="ECO:0000313" key="1">
    <source>
        <dbReference type="EMBL" id="MXO52327.1"/>
    </source>
</evidence>
<dbReference type="Pfam" id="PF09650">
    <property type="entry name" value="PHA_gran_rgn"/>
    <property type="match status" value="1"/>
</dbReference>
<protein>
    <recommendedName>
        <fullName evidence="3">Polyhydroxyalkanoic acid synthase</fullName>
    </recommendedName>
</protein>
<reference evidence="1 2" key="1">
    <citation type="submission" date="2019-12" db="EMBL/GenBank/DDBJ databases">
        <title>Genomic-based taxomic classification of the family Erythrobacteraceae.</title>
        <authorList>
            <person name="Xu L."/>
        </authorList>
    </citation>
    <scope>NUCLEOTIDE SEQUENCE [LARGE SCALE GENOMIC DNA]</scope>
    <source>
        <strain evidence="1 2">DSM 16225</strain>
    </source>
</reference>
<dbReference type="Proteomes" id="UP000444185">
    <property type="component" value="Unassembled WGS sequence"/>
</dbReference>